<dbReference type="Proteomes" id="UP000322634">
    <property type="component" value="Unassembled WGS sequence"/>
</dbReference>
<evidence type="ECO:0000313" key="3">
    <source>
        <dbReference type="Proteomes" id="UP000322634"/>
    </source>
</evidence>
<dbReference type="PANTHER" id="PTHR43162">
    <property type="match status" value="1"/>
</dbReference>
<dbReference type="Gene3D" id="3.40.50.720">
    <property type="entry name" value="NAD(P)-binding Rossmann-like Domain"/>
    <property type="match status" value="1"/>
</dbReference>
<accession>A0A5D0UFJ6</accession>
<keyword evidence="3" id="KW-1185">Reference proteome</keyword>
<proteinExistence type="predicted"/>
<dbReference type="AlphaFoldDB" id="A0A5D0UFJ6"/>
<evidence type="ECO:0000259" key="1">
    <source>
        <dbReference type="Pfam" id="PF13460"/>
    </source>
</evidence>
<dbReference type="InterPro" id="IPR051604">
    <property type="entry name" value="Ergot_Alk_Oxidoreductase"/>
</dbReference>
<comment type="caution">
    <text evidence="2">The sequence shown here is derived from an EMBL/GenBank/DDBJ whole genome shotgun (WGS) entry which is preliminary data.</text>
</comment>
<dbReference type="EMBL" id="VSFF01000003">
    <property type="protein sequence ID" value="TYC16560.1"/>
    <property type="molecule type" value="Genomic_DNA"/>
</dbReference>
<dbReference type="PANTHER" id="PTHR43162:SF1">
    <property type="entry name" value="PRESTALK A DIFFERENTIATION PROTEIN A"/>
    <property type="match status" value="1"/>
</dbReference>
<name>A0A5D0UFJ6_9ACTN</name>
<dbReference type="InterPro" id="IPR016040">
    <property type="entry name" value="NAD(P)-bd_dom"/>
</dbReference>
<evidence type="ECO:0000313" key="2">
    <source>
        <dbReference type="EMBL" id="TYC16560.1"/>
    </source>
</evidence>
<gene>
    <name evidence="2" type="ORF">FXF65_08155</name>
</gene>
<feature type="domain" description="NAD(P)-binding" evidence="1">
    <location>
        <begin position="17"/>
        <end position="188"/>
    </location>
</feature>
<protein>
    <submittedName>
        <fullName evidence="2">NAD(P)H-binding protein</fullName>
    </submittedName>
</protein>
<dbReference type="OrthoDB" id="116343at2"/>
<sequence length="289" mass="29942">MEPVVAHSDRRPTLVMGARGSVGRFVIQGLLAEGVPVRASARRLESGQFPDGVEVFAADLTDPASLSPAFEGAGQVFLYAKHEGVGGVVEAARVAGVGRVVLLSSGSVVHPTSAGNAITEKHREVEAAFAAASDVVVVPIRPLVLATNALCWAHQVRAAGSVALYRPDALTAPIHERDVAAVACAALTGASEPVASGLLTGPARISQGDQVAAIGRAVGEPISVEELSRGAAMRWFSQFMEGWEGEAVLRFLDDAAAGNSPATPTVEEVLGRPAIGFDEWALDHAADFR</sequence>
<organism evidence="2 3">
    <name type="scientific">Actinomadura syzygii</name>
    <dbReference type="NCBI Taxonomy" id="1427538"/>
    <lineage>
        <taxon>Bacteria</taxon>
        <taxon>Bacillati</taxon>
        <taxon>Actinomycetota</taxon>
        <taxon>Actinomycetes</taxon>
        <taxon>Streptosporangiales</taxon>
        <taxon>Thermomonosporaceae</taxon>
        <taxon>Actinomadura</taxon>
    </lineage>
</organism>
<dbReference type="Pfam" id="PF13460">
    <property type="entry name" value="NAD_binding_10"/>
    <property type="match status" value="1"/>
</dbReference>
<reference evidence="2 3" key="1">
    <citation type="submission" date="2019-08" db="EMBL/GenBank/DDBJ databases">
        <title>Actinomadura sp. nov. CYP1-5 isolated from mountain soil.</title>
        <authorList>
            <person name="Songsumanus A."/>
            <person name="Kuncharoen N."/>
            <person name="Kudo T."/>
            <person name="Yuki M."/>
            <person name="Igarashi Y."/>
            <person name="Tanasupawat S."/>
        </authorList>
    </citation>
    <scope>NUCLEOTIDE SEQUENCE [LARGE SCALE GENOMIC DNA]</scope>
    <source>
        <strain evidence="2 3">GKU157</strain>
    </source>
</reference>
<dbReference type="InterPro" id="IPR036291">
    <property type="entry name" value="NAD(P)-bd_dom_sf"/>
</dbReference>
<dbReference type="SUPFAM" id="SSF51735">
    <property type="entry name" value="NAD(P)-binding Rossmann-fold domains"/>
    <property type="match status" value="1"/>
</dbReference>
<dbReference type="RefSeq" id="WP_148349113.1">
    <property type="nucleotide sequence ID" value="NZ_JBHSBF010000023.1"/>
</dbReference>